<accession>A0A0S4VA91</accession>
<evidence type="ECO:0000313" key="1">
    <source>
        <dbReference type="EMBL" id="CUV31351.1"/>
    </source>
</evidence>
<protein>
    <recommendedName>
        <fullName evidence="2">Lipoprotein</fullName>
    </recommendedName>
</protein>
<dbReference type="PROSITE" id="PS51257">
    <property type="entry name" value="PROKAR_LIPOPROTEIN"/>
    <property type="match status" value="1"/>
</dbReference>
<reference evidence="1" key="1">
    <citation type="submission" date="2015-10" db="EMBL/GenBank/DDBJ databases">
        <authorList>
            <person name="Gilbert D.G."/>
        </authorList>
    </citation>
    <scope>NUCLEOTIDE SEQUENCE</scope>
    <source>
        <strain evidence="1">Phyl III-seqv23</strain>
    </source>
</reference>
<gene>
    <name evidence="1" type="ORF">RUN1985_v1_880007</name>
</gene>
<evidence type="ECO:0008006" key="2">
    <source>
        <dbReference type="Google" id="ProtNLM"/>
    </source>
</evidence>
<dbReference type="AlphaFoldDB" id="A0A0S4VA91"/>
<dbReference type="EMBL" id="LN899824">
    <property type="protein sequence ID" value="CUV31351.1"/>
    <property type="molecule type" value="Genomic_DNA"/>
</dbReference>
<name>A0A0S4VA91_RALSL</name>
<sequence>MQIGIRLAMSFAMAMMVSGCSMRYEFYNYVSDGQETPYLDLSAELVGTVVARDEEGRRLVVTGNPYTLFIYLNTSKGNVRKATITRLELSDNRTGSSLRLASQPGAAVAGQSNVISFSYFQLNVPDVKNDVLLSGEMEVESNDEKWHVTVPIDMVFKVSFSVEEANILEQYWDGLEPLTQLDMERGKPYRAGHVEKKNQQGIVGGA</sequence>
<proteinExistence type="predicted"/>
<organism evidence="1">
    <name type="scientific">Ralstonia solanacearum</name>
    <name type="common">Pseudomonas solanacearum</name>
    <dbReference type="NCBI Taxonomy" id="305"/>
    <lineage>
        <taxon>Bacteria</taxon>
        <taxon>Pseudomonadati</taxon>
        <taxon>Pseudomonadota</taxon>
        <taxon>Betaproteobacteria</taxon>
        <taxon>Burkholderiales</taxon>
        <taxon>Burkholderiaceae</taxon>
        <taxon>Ralstonia</taxon>
        <taxon>Ralstonia solanacearum species complex</taxon>
    </lineage>
</organism>